<dbReference type="EMBL" id="GL377579">
    <property type="protein sequence ID" value="EFJ28650.1"/>
    <property type="molecule type" value="Genomic_DNA"/>
</dbReference>
<dbReference type="Gramene" id="EFJ28650">
    <property type="protein sequence ID" value="EFJ28650"/>
    <property type="gene ID" value="SELMODRAFT_411187"/>
</dbReference>
<dbReference type="InParanoid" id="D8RGU8"/>
<evidence type="ECO:0000313" key="3">
    <source>
        <dbReference type="Proteomes" id="UP000001514"/>
    </source>
</evidence>
<organism evidence="3">
    <name type="scientific">Selaginella moellendorffii</name>
    <name type="common">Spikemoss</name>
    <dbReference type="NCBI Taxonomy" id="88036"/>
    <lineage>
        <taxon>Eukaryota</taxon>
        <taxon>Viridiplantae</taxon>
        <taxon>Streptophyta</taxon>
        <taxon>Embryophyta</taxon>
        <taxon>Tracheophyta</taxon>
        <taxon>Lycopodiopsida</taxon>
        <taxon>Selaginellales</taxon>
        <taxon>Selaginellaceae</taxon>
        <taxon>Selaginella</taxon>
    </lineage>
</organism>
<dbReference type="HOGENOM" id="CLU_964422_0_0_1"/>
<feature type="region of interest" description="Disordered" evidence="1">
    <location>
        <begin position="43"/>
        <end position="70"/>
    </location>
</feature>
<dbReference type="KEGG" id="smo:SELMODRAFT_411187"/>
<evidence type="ECO:0000313" key="2">
    <source>
        <dbReference type="EMBL" id="EFJ28650.1"/>
    </source>
</evidence>
<accession>D8RGU8</accession>
<reference evidence="2 3" key="1">
    <citation type="journal article" date="2011" name="Science">
        <title>The Selaginella genome identifies genetic changes associated with the evolution of vascular plants.</title>
        <authorList>
            <person name="Banks J.A."/>
            <person name="Nishiyama T."/>
            <person name="Hasebe M."/>
            <person name="Bowman J.L."/>
            <person name="Gribskov M."/>
            <person name="dePamphilis C."/>
            <person name="Albert V.A."/>
            <person name="Aono N."/>
            <person name="Aoyama T."/>
            <person name="Ambrose B.A."/>
            <person name="Ashton N.W."/>
            <person name="Axtell M.J."/>
            <person name="Barker E."/>
            <person name="Barker M.S."/>
            <person name="Bennetzen J.L."/>
            <person name="Bonawitz N.D."/>
            <person name="Chapple C."/>
            <person name="Cheng C."/>
            <person name="Correa L.G."/>
            <person name="Dacre M."/>
            <person name="DeBarry J."/>
            <person name="Dreyer I."/>
            <person name="Elias M."/>
            <person name="Engstrom E.M."/>
            <person name="Estelle M."/>
            <person name="Feng L."/>
            <person name="Finet C."/>
            <person name="Floyd S.K."/>
            <person name="Frommer W.B."/>
            <person name="Fujita T."/>
            <person name="Gramzow L."/>
            <person name="Gutensohn M."/>
            <person name="Harholt J."/>
            <person name="Hattori M."/>
            <person name="Heyl A."/>
            <person name="Hirai T."/>
            <person name="Hiwatashi Y."/>
            <person name="Ishikawa M."/>
            <person name="Iwata M."/>
            <person name="Karol K.G."/>
            <person name="Koehler B."/>
            <person name="Kolukisaoglu U."/>
            <person name="Kubo M."/>
            <person name="Kurata T."/>
            <person name="Lalonde S."/>
            <person name="Li K."/>
            <person name="Li Y."/>
            <person name="Litt A."/>
            <person name="Lyons E."/>
            <person name="Manning G."/>
            <person name="Maruyama T."/>
            <person name="Michael T.P."/>
            <person name="Mikami K."/>
            <person name="Miyazaki S."/>
            <person name="Morinaga S."/>
            <person name="Murata T."/>
            <person name="Mueller-Roeber B."/>
            <person name="Nelson D.R."/>
            <person name="Obara M."/>
            <person name="Oguri Y."/>
            <person name="Olmstead R.G."/>
            <person name="Onodera N."/>
            <person name="Petersen B.L."/>
            <person name="Pils B."/>
            <person name="Prigge M."/>
            <person name="Rensing S.A."/>
            <person name="Riano-Pachon D.M."/>
            <person name="Roberts A.W."/>
            <person name="Sato Y."/>
            <person name="Scheller H.V."/>
            <person name="Schulz B."/>
            <person name="Schulz C."/>
            <person name="Shakirov E.V."/>
            <person name="Shibagaki N."/>
            <person name="Shinohara N."/>
            <person name="Shippen D.E."/>
            <person name="Soerensen I."/>
            <person name="Sotooka R."/>
            <person name="Sugimoto N."/>
            <person name="Sugita M."/>
            <person name="Sumikawa N."/>
            <person name="Tanurdzic M."/>
            <person name="Theissen G."/>
            <person name="Ulvskov P."/>
            <person name="Wakazuki S."/>
            <person name="Weng J.K."/>
            <person name="Willats W.W."/>
            <person name="Wipf D."/>
            <person name="Wolf P.G."/>
            <person name="Yang L."/>
            <person name="Zimmer A.D."/>
            <person name="Zhu Q."/>
            <person name="Mitros T."/>
            <person name="Hellsten U."/>
            <person name="Loque D."/>
            <person name="Otillar R."/>
            <person name="Salamov A."/>
            <person name="Schmutz J."/>
            <person name="Shapiro H."/>
            <person name="Lindquist E."/>
            <person name="Lucas S."/>
            <person name="Rokhsar D."/>
            <person name="Grigoriev I.V."/>
        </authorList>
    </citation>
    <scope>NUCLEOTIDE SEQUENCE [LARGE SCALE GENOMIC DNA]</scope>
</reference>
<name>D8RGU8_SELML</name>
<dbReference type="AlphaFoldDB" id="D8RGU8"/>
<gene>
    <name evidence="2" type="ORF">SELMODRAFT_411187</name>
</gene>
<proteinExistence type="predicted"/>
<dbReference type="InterPro" id="IPR023405">
    <property type="entry name" value="Topo_IA_core_domain"/>
</dbReference>
<dbReference type="SUPFAM" id="SSF56712">
    <property type="entry name" value="Prokaryotic type I DNA topoisomerase"/>
    <property type="match status" value="1"/>
</dbReference>
<dbReference type="Gene3D" id="3.40.50.140">
    <property type="match status" value="1"/>
</dbReference>
<dbReference type="Proteomes" id="UP000001514">
    <property type="component" value="Unassembled WGS sequence"/>
</dbReference>
<keyword evidence="3" id="KW-1185">Reference proteome</keyword>
<protein>
    <submittedName>
        <fullName evidence="2">Uncharacterized protein</fullName>
    </submittedName>
</protein>
<feature type="compositionally biased region" description="Polar residues" evidence="1">
    <location>
        <begin position="51"/>
        <end position="63"/>
    </location>
</feature>
<sequence length="289" mass="32687">MTSDGRSHIEGCIGAENFEAGKLFLKAAGDFHHQRLIKHQFGRKGVDVKTKSQQTSEAEQNPGDTRKRLKEDRTRKQAALMGKVVAVVESPAKAKTIEKYLEQNYVVSYGDIRDQAQLASVMDTLKDSLDEYQFGKFFQGGYDSSKRRNCQTLFHTWQRTQLYQTGSKAESVFEAWWPKLDTVMADDFCAFSRRRKPLTGGRRTALQAMAASKDDGIAKLLTSQVEVVNCEDAYYAYTGAASWRVEGQKCEVLELRKISDPRDRVCSVTTTLSQNLSNIQTFNAYPYIE</sequence>
<evidence type="ECO:0000256" key="1">
    <source>
        <dbReference type="SAM" id="MobiDB-lite"/>
    </source>
</evidence>